<gene>
    <name evidence="8" type="ORF">BED41_03920</name>
</gene>
<reference evidence="8" key="1">
    <citation type="submission" date="2016-08" db="EMBL/GenBank/DDBJ databases">
        <title>Complete genome of Cloacibacillus porcorum.</title>
        <authorList>
            <person name="Looft T."/>
            <person name="Bayles D.O."/>
            <person name="Alt D.P."/>
        </authorList>
    </citation>
    <scope>NUCLEOTIDE SEQUENCE [LARGE SCALE GENOMIC DNA]</scope>
    <source>
        <strain evidence="8">CL-84</strain>
    </source>
</reference>
<keyword evidence="7" id="KW-0963">Cytoplasm</keyword>
<dbReference type="InterPro" id="IPR001519">
    <property type="entry name" value="Ferritin"/>
</dbReference>
<dbReference type="EMBL" id="CP016757">
    <property type="protein sequence ID" value="ANZ44310.1"/>
    <property type="molecule type" value="Genomic_DNA"/>
</dbReference>
<dbReference type="Pfam" id="PF00210">
    <property type="entry name" value="Ferritin"/>
    <property type="match status" value="1"/>
</dbReference>
<evidence type="ECO:0000256" key="2">
    <source>
        <dbReference type="ARBA" id="ARBA00022434"/>
    </source>
</evidence>
<keyword evidence="9" id="KW-1185">Reference proteome</keyword>
<keyword evidence="3 6" id="KW-0479">Metal-binding</keyword>
<dbReference type="EC" id="1.16.3.2" evidence="7"/>
<dbReference type="KEGG" id="cpor:BED41_03920"/>
<keyword evidence="2 7" id="KW-0409">Iron storage</keyword>
<evidence type="ECO:0000256" key="5">
    <source>
        <dbReference type="ARBA" id="ARBA00023004"/>
    </source>
</evidence>
<dbReference type="AlphaFoldDB" id="A0A1B2I2W7"/>
<comment type="function">
    <text evidence="7">Iron-storage protein.</text>
</comment>
<evidence type="ECO:0000256" key="3">
    <source>
        <dbReference type="ARBA" id="ARBA00022723"/>
    </source>
</evidence>
<proteinExistence type="inferred from homology"/>
<feature type="binding site" evidence="6">
    <location>
        <position position="54"/>
    </location>
    <ligand>
        <name>Fe cation</name>
        <dbReference type="ChEBI" id="CHEBI:24875"/>
        <label>1</label>
    </ligand>
</feature>
<organism evidence="8 9">
    <name type="scientific">Cloacibacillus porcorum</name>
    <dbReference type="NCBI Taxonomy" id="1197717"/>
    <lineage>
        <taxon>Bacteria</taxon>
        <taxon>Thermotogati</taxon>
        <taxon>Synergistota</taxon>
        <taxon>Synergistia</taxon>
        <taxon>Synergistales</taxon>
        <taxon>Synergistaceae</taxon>
        <taxon>Cloacibacillus</taxon>
    </lineage>
</organism>
<dbReference type="FunFam" id="1.20.1260.10:FF:000001">
    <property type="entry name" value="Non-heme ferritin"/>
    <property type="match status" value="1"/>
</dbReference>
<dbReference type="GO" id="GO:0008199">
    <property type="term" value="F:ferric iron binding"/>
    <property type="evidence" value="ECO:0007669"/>
    <property type="project" value="InterPro"/>
</dbReference>
<dbReference type="GO" id="GO:0005829">
    <property type="term" value="C:cytosol"/>
    <property type="evidence" value="ECO:0007669"/>
    <property type="project" value="TreeGrafter"/>
</dbReference>
<evidence type="ECO:0000256" key="1">
    <source>
        <dbReference type="ARBA" id="ARBA00006950"/>
    </source>
</evidence>
<dbReference type="GO" id="GO:0008198">
    <property type="term" value="F:ferrous iron binding"/>
    <property type="evidence" value="ECO:0007669"/>
    <property type="project" value="TreeGrafter"/>
</dbReference>
<feature type="binding site" evidence="6">
    <location>
        <position position="95"/>
    </location>
    <ligand>
        <name>Fe cation</name>
        <dbReference type="ChEBI" id="CHEBI:24875"/>
        <label>1</label>
    </ligand>
</feature>
<dbReference type="RefSeq" id="WP_066743302.1">
    <property type="nucleotide sequence ID" value="NZ_CALCLR010000036.1"/>
</dbReference>
<dbReference type="InterPro" id="IPR012347">
    <property type="entry name" value="Ferritin-like"/>
</dbReference>
<feature type="binding site" evidence="6">
    <location>
        <position position="18"/>
    </location>
    <ligand>
        <name>Fe cation</name>
        <dbReference type="ChEBI" id="CHEBI:24875"/>
        <label>1</label>
    </ligand>
</feature>
<dbReference type="GeneID" id="83057001"/>
<name>A0A1B2I2W7_9BACT</name>
<keyword evidence="5 6" id="KW-0408">Iron</keyword>
<sequence>MIIDAKMEKALNGQIRAELESAYLYLSMASWFDANDLPGCAHWMKKQAAEEQEHAMKIYEYVVARGGHVILEAIAAPRNEWKNATEIFQQTLEHEQKVTALIYELVEKAMEMKDYATRGMLSWFVQEQVEEEEHAMEILAKFKKLGEIPISLAMLDKELGDRS</sequence>
<evidence type="ECO:0000256" key="7">
    <source>
        <dbReference type="RuleBase" id="RU361145"/>
    </source>
</evidence>
<keyword evidence="4" id="KW-0560">Oxidoreductase</keyword>
<feature type="binding site" evidence="6">
    <location>
        <position position="128"/>
    </location>
    <ligand>
        <name>Fe cation</name>
        <dbReference type="ChEBI" id="CHEBI:24875"/>
        <label>1</label>
    </ligand>
</feature>
<dbReference type="GO" id="GO:0006879">
    <property type="term" value="P:intracellular iron ion homeostasis"/>
    <property type="evidence" value="ECO:0007669"/>
    <property type="project" value="UniProtKB-KW"/>
</dbReference>
<dbReference type="InterPro" id="IPR041719">
    <property type="entry name" value="Ferritin_prok"/>
</dbReference>
<dbReference type="CDD" id="cd01055">
    <property type="entry name" value="Nonheme_Ferritin"/>
    <property type="match status" value="1"/>
</dbReference>
<dbReference type="Proteomes" id="UP000093044">
    <property type="component" value="Chromosome"/>
</dbReference>
<dbReference type="InterPro" id="IPR009040">
    <property type="entry name" value="Ferritin-like_diiron"/>
</dbReference>
<dbReference type="GO" id="GO:0006826">
    <property type="term" value="P:iron ion transport"/>
    <property type="evidence" value="ECO:0007669"/>
    <property type="project" value="InterPro"/>
</dbReference>
<protein>
    <recommendedName>
        <fullName evidence="7">Ferritin</fullName>
        <ecNumber evidence="7">1.16.3.2</ecNumber>
    </recommendedName>
</protein>
<comment type="catalytic activity">
    <reaction evidence="7">
        <text>4 Fe(2+) + O2 + 6 H2O = 4 iron(III) oxide-hydroxide + 12 H(+)</text>
        <dbReference type="Rhea" id="RHEA:11972"/>
        <dbReference type="ChEBI" id="CHEBI:15377"/>
        <dbReference type="ChEBI" id="CHEBI:15378"/>
        <dbReference type="ChEBI" id="CHEBI:15379"/>
        <dbReference type="ChEBI" id="CHEBI:29033"/>
        <dbReference type="ChEBI" id="CHEBI:78619"/>
        <dbReference type="EC" id="1.16.3.2"/>
    </reaction>
</comment>
<evidence type="ECO:0000313" key="8">
    <source>
        <dbReference type="EMBL" id="ANZ44310.1"/>
    </source>
</evidence>
<evidence type="ECO:0000256" key="4">
    <source>
        <dbReference type="ARBA" id="ARBA00023002"/>
    </source>
</evidence>
<comment type="similarity">
    <text evidence="1 7">Belongs to the ferritin family. Prokaryotic subfamily.</text>
</comment>
<dbReference type="STRING" id="1197717.BED41_03920"/>
<dbReference type="InterPro" id="IPR009078">
    <property type="entry name" value="Ferritin-like_SF"/>
</dbReference>
<dbReference type="GO" id="GO:0004322">
    <property type="term" value="F:ferroxidase activity"/>
    <property type="evidence" value="ECO:0007669"/>
    <property type="project" value="TreeGrafter"/>
</dbReference>
<dbReference type="Gene3D" id="1.20.1260.10">
    <property type="match status" value="1"/>
</dbReference>
<dbReference type="InterPro" id="IPR008331">
    <property type="entry name" value="Ferritin_DPS_dom"/>
</dbReference>
<dbReference type="OrthoDB" id="9801481at2"/>
<dbReference type="SUPFAM" id="SSF47240">
    <property type="entry name" value="Ferritin-like"/>
    <property type="match status" value="1"/>
</dbReference>
<evidence type="ECO:0000313" key="9">
    <source>
        <dbReference type="Proteomes" id="UP000093044"/>
    </source>
</evidence>
<evidence type="ECO:0000256" key="6">
    <source>
        <dbReference type="PIRSR" id="PIRSR601519-1"/>
    </source>
</evidence>
<feature type="binding site" evidence="6">
    <location>
        <position position="51"/>
    </location>
    <ligand>
        <name>Fe cation</name>
        <dbReference type="ChEBI" id="CHEBI:24875"/>
        <label>1</label>
    </ligand>
</feature>
<comment type="subcellular location">
    <subcellularLocation>
        <location evidence="7">Cytoplasm</location>
    </subcellularLocation>
</comment>
<dbReference type="GO" id="GO:0042802">
    <property type="term" value="F:identical protein binding"/>
    <property type="evidence" value="ECO:0007669"/>
    <property type="project" value="UniProtKB-ARBA"/>
</dbReference>
<accession>A0A1B2I2W7</accession>
<dbReference type="PROSITE" id="PS50905">
    <property type="entry name" value="FERRITIN_LIKE"/>
    <property type="match status" value="1"/>
</dbReference>
<dbReference type="PANTHER" id="PTHR11431">
    <property type="entry name" value="FERRITIN"/>
    <property type="match status" value="1"/>
</dbReference>
<dbReference type="PANTHER" id="PTHR11431:SF127">
    <property type="entry name" value="BACTERIAL NON-HEME FERRITIN"/>
    <property type="match status" value="1"/>
</dbReference>